<gene>
    <name evidence="4" type="ORF">MOS_633</name>
</gene>
<evidence type="ECO:0000256" key="1">
    <source>
        <dbReference type="ARBA" id="ARBA00008061"/>
    </source>
</evidence>
<dbReference type="RefSeq" id="WP_015084259.1">
    <property type="nucleotide sequence ID" value="NC_019552.1"/>
</dbReference>
<dbReference type="KEGG" id="mhs:MOS_633"/>
<dbReference type="InterPro" id="IPR006047">
    <property type="entry name" value="GH13_cat_dom"/>
</dbReference>
<keyword evidence="2" id="KW-0732">Signal</keyword>
<sequence length="796" mass="92051">MNKKTSLFLKIASFSLVTSSSLLILSCSQTQEDNKTLVNNNKTDSTNTIQNQANVGVLSSISSNASNNPTKSIFWIETNAKLDTNKSWVINLDNQDIELKISKSAIDNAYFGTTKALENRKYAFNYIKSENQVFKLPNQQTLQIQILPPVIFHDPKLDFVEAKEPIWDTLKVDTSQVRVQNYSIEELKSSAQYQELFKLKKLKNWSAPYFAKYIQEHNLNKLSYENEAKNVKFIAPFNTKAKKSNVMYQLTVYSFADGNNDGIGDFIGLKDKLEYFSNLGIDTLYLSPIHPSSTYHGYDVIDYTDVALELGGMKAFEDFLTEAHKRGIKVVIDMVLNHTSYEHPWFQKALAGDKKYQKYYYMYEPDGKHYESEGQDNIRQYFKSVYNPLDPKQNPTPSRLKWVAQFWSGMPDLNLNNLDVLHELDNVHKFWAAKGVDGFRYDAFEHYFKSKNPHKPTLDSSKTTNLFARWRKVVEDTYKQAQETKVDRASKRALLFGEWWSDPAASEIRQYWAKDNQGLSSVIDGTKWKLQTNVSLNWQDEKNVIKSLTQNNIKHEWMAFLDNHDVERWINNFKRQWHIPVTVSPHKLSDLESSAYQYALFSLLSRGGLPTLYNGNEILMQGATKSPDTNVREAFYWKDLRRRVFFQDSRDIDQIISTNASVGQGFIEDIVNNPKSSYHKIQTLIKTRQEYPSLRDMDEKYVTNPNDLVYIWKNTAEALYESEITTRKNDDGTYLLIIYSWGNRPKANLSIKSDKFLIAKTIYSENLKIVNPNSNDVQIHGSGMLRLGIYLLKPKS</sequence>
<dbReference type="Gene3D" id="3.20.20.80">
    <property type="entry name" value="Glycosidases"/>
    <property type="match status" value="1"/>
</dbReference>
<feature type="domain" description="Glycosyl hydrolase family 13 catalytic" evidence="3">
    <location>
        <begin position="249"/>
        <end position="650"/>
    </location>
</feature>
<accession>A0AAI8ANC5</accession>
<dbReference type="InterPro" id="IPR045857">
    <property type="entry name" value="O16G_dom_2"/>
</dbReference>
<name>A0AAI8ANC5_MESHY</name>
<dbReference type="PANTHER" id="PTHR10357:SF179">
    <property type="entry name" value="NEUTRAL AND BASIC AMINO ACID TRANSPORT PROTEIN RBAT"/>
    <property type="match status" value="1"/>
</dbReference>
<organism evidence="4 5">
    <name type="scientific">Mesomycoplasma hyorhinis SK76</name>
    <dbReference type="NCBI Taxonomy" id="1118964"/>
    <lineage>
        <taxon>Bacteria</taxon>
        <taxon>Bacillati</taxon>
        <taxon>Mycoplasmatota</taxon>
        <taxon>Mycoplasmoidales</taxon>
        <taxon>Metamycoplasmataceae</taxon>
        <taxon>Mesomycoplasma</taxon>
    </lineage>
</organism>
<feature type="chain" id="PRO_5042620385" evidence="2">
    <location>
        <begin position="25"/>
        <end position="796"/>
    </location>
</feature>
<dbReference type="Gene3D" id="3.90.400.10">
    <property type="entry name" value="Oligo-1,6-glucosidase, Domain 2"/>
    <property type="match status" value="1"/>
</dbReference>
<proteinExistence type="inferred from homology"/>
<dbReference type="EMBL" id="CP003914">
    <property type="protein sequence ID" value="AFX74536.1"/>
    <property type="molecule type" value="Genomic_DNA"/>
</dbReference>
<dbReference type="PANTHER" id="PTHR10357">
    <property type="entry name" value="ALPHA-AMYLASE FAMILY MEMBER"/>
    <property type="match status" value="1"/>
</dbReference>
<dbReference type="InterPro" id="IPR017853">
    <property type="entry name" value="GH"/>
</dbReference>
<feature type="signal peptide" evidence="2">
    <location>
        <begin position="1"/>
        <end position="24"/>
    </location>
</feature>
<dbReference type="GO" id="GO:0004556">
    <property type="term" value="F:alpha-amylase activity"/>
    <property type="evidence" value="ECO:0007669"/>
    <property type="project" value="TreeGrafter"/>
</dbReference>
<evidence type="ECO:0000256" key="2">
    <source>
        <dbReference type="SAM" id="SignalP"/>
    </source>
</evidence>
<dbReference type="SUPFAM" id="SSF51445">
    <property type="entry name" value="(Trans)glycosidases"/>
    <property type="match status" value="1"/>
</dbReference>
<comment type="similarity">
    <text evidence="1">Belongs to the glycosyl hydrolase 13 family.</text>
</comment>
<dbReference type="Pfam" id="PF00128">
    <property type="entry name" value="Alpha-amylase"/>
    <property type="match status" value="1"/>
</dbReference>
<dbReference type="AlphaFoldDB" id="A0AAI8ANC5"/>
<dbReference type="PROSITE" id="PS51257">
    <property type="entry name" value="PROKAR_LIPOPROTEIN"/>
    <property type="match status" value="1"/>
</dbReference>
<dbReference type="Proteomes" id="UP000009399">
    <property type="component" value="Chromosome"/>
</dbReference>
<dbReference type="SMART" id="SM00642">
    <property type="entry name" value="Aamy"/>
    <property type="match status" value="1"/>
</dbReference>
<reference evidence="4 5" key="1">
    <citation type="journal article" date="2013" name="Genome Announc.">
        <title>Complete Genome Sequence of Mycoplasma hyorhinis Strain SK76.</title>
        <authorList>
            <person name="Goodison S."/>
            <person name="Urquidi V."/>
            <person name="Kumar D."/>
            <person name="Reyes L."/>
            <person name="Rosser C.J."/>
        </authorList>
    </citation>
    <scope>NUCLEOTIDE SEQUENCE [LARGE SCALE GENOMIC DNA]</scope>
    <source>
        <strain evidence="4 5">SK76</strain>
    </source>
</reference>
<evidence type="ECO:0000313" key="4">
    <source>
        <dbReference type="EMBL" id="AFX74536.1"/>
    </source>
</evidence>
<protein>
    <submittedName>
        <fullName evidence="4">Alpha-amylase</fullName>
    </submittedName>
</protein>
<dbReference type="GO" id="GO:0009313">
    <property type="term" value="P:oligosaccharide catabolic process"/>
    <property type="evidence" value="ECO:0007669"/>
    <property type="project" value="TreeGrafter"/>
</dbReference>
<evidence type="ECO:0000313" key="5">
    <source>
        <dbReference type="Proteomes" id="UP000009399"/>
    </source>
</evidence>
<evidence type="ECO:0000259" key="3">
    <source>
        <dbReference type="SMART" id="SM00642"/>
    </source>
</evidence>